<comment type="caution">
    <text evidence="3">The sequence shown here is derived from an EMBL/GenBank/DDBJ whole genome shotgun (WGS) entry which is preliminary data.</text>
</comment>
<protein>
    <recommendedName>
        <fullName evidence="1">UBC core domain-containing protein</fullName>
    </recommendedName>
</protein>
<dbReference type="OrthoDB" id="543381at2759"/>
<feature type="domain" description="UBC core" evidence="1">
    <location>
        <begin position="19"/>
        <end position="189"/>
    </location>
</feature>
<name>A0A8J4GFL4_9CHLO</name>
<dbReference type="SMART" id="SM00212">
    <property type="entry name" value="UBCc"/>
    <property type="match status" value="1"/>
</dbReference>
<dbReference type="Proteomes" id="UP000722791">
    <property type="component" value="Unassembled WGS sequence"/>
</dbReference>
<dbReference type="InterPro" id="IPR016135">
    <property type="entry name" value="UBQ-conjugating_enzyme/RWD"/>
</dbReference>
<proteinExistence type="predicted"/>
<evidence type="ECO:0000313" key="2">
    <source>
        <dbReference type="EMBL" id="GIL83920.1"/>
    </source>
</evidence>
<evidence type="ECO:0000313" key="3">
    <source>
        <dbReference type="EMBL" id="GIM06659.1"/>
    </source>
</evidence>
<dbReference type="PANTHER" id="PTHR24067">
    <property type="entry name" value="UBIQUITIN-CONJUGATING ENZYME E2"/>
    <property type="match status" value="1"/>
</dbReference>
<evidence type="ECO:0000259" key="1">
    <source>
        <dbReference type="PROSITE" id="PS50127"/>
    </source>
</evidence>
<dbReference type="SUPFAM" id="SSF54495">
    <property type="entry name" value="UBC-like"/>
    <property type="match status" value="1"/>
</dbReference>
<dbReference type="EMBL" id="BNCQ01000022">
    <property type="protein sequence ID" value="GIM06659.1"/>
    <property type="molecule type" value="Genomic_DNA"/>
</dbReference>
<dbReference type="Proteomes" id="UP000747110">
    <property type="component" value="Unassembled WGS sequence"/>
</dbReference>
<dbReference type="PROSITE" id="PS50127">
    <property type="entry name" value="UBC_2"/>
    <property type="match status" value="1"/>
</dbReference>
<dbReference type="CDD" id="cd23955">
    <property type="entry name" value="UBCc_invertebrate"/>
    <property type="match status" value="1"/>
</dbReference>
<reference evidence="3" key="1">
    <citation type="journal article" date="2021" name="Proc. Natl. Acad. Sci. U.S.A.">
        <title>Three genomes in the algal genus Volvox reveal the fate of a haploid sex-determining region after a transition to homothallism.</title>
        <authorList>
            <person name="Yamamoto K."/>
            <person name="Hamaji T."/>
            <person name="Kawai-Toyooka H."/>
            <person name="Matsuzaki R."/>
            <person name="Takahashi F."/>
            <person name="Nishimura Y."/>
            <person name="Kawachi M."/>
            <person name="Noguchi H."/>
            <person name="Minakuchi Y."/>
            <person name="Umen J.G."/>
            <person name="Toyoda A."/>
            <person name="Nozaki H."/>
        </authorList>
    </citation>
    <scope>NUCLEOTIDE SEQUENCE</scope>
    <source>
        <strain evidence="3">NIES-3785</strain>
        <strain evidence="2">NIES-3786</strain>
    </source>
</reference>
<sequence length="727" mass="79677">MSLSKTGRLENSGKQLSHIAIQRLQRDLKVWEQERGELRIPVALGFSDSNFTTLYINFKPNEGPYKDEIIHIHAHFPADYPDSPPNVRMMTPGFSHPNVFPHWFDGNSREDGAYICLDMIKSPKLYARPYSGWSAAYDICGLVLQLYSFLIGDDKIDQDWGGSVSRAAYDERPYDIMQRQQQHAKFECHCGFTSLPESPPSPQHTVQAKALPTPMRSAPELPGDIVGLIVNKLDACTLTKIAEDVAITAAGHSGAFSVGVTDSLSDIALQAKQEREIICFYHKTPAAGSSSGSNLSFGDDDVLGFGVAVARHYDGNLKSLSMAMDLLSYGAFHGGVRRSAWNMPFDAFIPLALNVRHAAHAIQLLPRCVGDMLGSRGKITDEHLLEVLARLMNSLVVEMVFDKPQKASGSTTAATKDVAPRHMSDAALKGFCHLHHLLLTVALAKGRSSGGEGALLLRCQHDVLAFVADRAARHKSRCPDLGLLLIKYVLVPKDVVPWSTFAPVFVRELLARHVMWVSRALKNDGGSFLRPWQAAVPEPDLWRLQTHLKHSRTSLMTVAVESFFVNALARPDGNSSSGHAGVAAASNNTISPIVLNQLADIKATYDKRNGEPPSAVFDAFSQHARSVLSVSKWTEVLAALRLGLRPPLPRPDGQPTTVGDMARQMADTLRQAVLDSRLSGYHTDPQPPRSVNGAVAQAPWQYIDWEGSPPVGVVSEDWRYRVGTTAN</sequence>
<organism evidence="3 4">
    <name type="scientific">Volvox reticuliferus</name>
    <dbReference type="NCBI Taxonomy" id="1737510"/>
    <lineage>
        <taxon>Eukaryota</taxon>
        <taxon>Viridiplantae</taxon>
        <taxon>Chlorophyta</taxon>
        <taxon>core chlorophytes</taxon>
        <taxon>Chlorophyceae</taxon>
        <taxon>CS clade</taxon>
        <taxon>Chlamydomonadales</taxon>
        <taxon>Volvocaceae</taxon>
        <taxon>Volvox</taxon>
    </lineage>
</organism>
<accession>A0A8J4GFL4</accession>
<dbReference type="InterPro" id="IPR000608">
    <property type="entry name" value="UBC"/>
</dbReference>
<dbReference type="AlphaFoldDB" id="A0A8J4GFL4"/>
<gene>
    <name evidence="2" type="ORF">Vretifemale_12612</name>
    <name evidence="3" type="ORF">Vretimale_10919</name>
</gene>
<evidence type="ECO:0000313" key="4">
    <source>
        <dbReference type="Proteomes" id="UP000722791"/>
    </source>
</evidence>
<dbReference type="Gene3D" id="3.10.110.10">
    <property type="entry name" value="Ubiquitin Conjugating Enzyme"/>
    <property type="match status" value="1"/>
</dbReference>
<dbReference type="Pfam" id="PF00179">
    <property type="entry name" value="UQ_con"/>
    <property type="match status" value="1"/>
</dbReference>
<keyword evidence="5" id="KW-1185">Reference proteome</keyword>
<dbReference type="InterPro" id="IPR050113">
    <property type="entry name" value="Ub_conjugating_enzyme"/>
</dbReference>
<evidence type="ECO:0000313" key="5">
    <source>
        <dbReference type="Proteomes" id="UP000747110"/>
    </source>
</evidence>
<dbReference type="EMBL" id="BNCP01000028">
    <property type="protein sequence ID" value="GIL83920.1"/>
    <property type="molecule type" value="Genomic_DNA"/>
</dbReference>